<dbReference type="RefSeq" id="WP_153523471.1">
    <property type="nucleotide sequence ID" value="NZ_VCLA01000136.1"/>
</dbReference>
<dbReference type="Pfam" id="PF07993">
    <property type="entry name" value="NAD_binding_4"/>
    <property type="match status" value="1"/>
</dbReference>
<dbReference type="Proteomes" id="UP000419138">
    <property type="component" value="Unassembled WGS sequence"/>
</dbReference>
<accession>A0A646KHW9</accession>
<evidence type="ECO:0000256" key="2">
    <source>
        <dbReference type="ARBA" id="ARBA00022553"/>
    </source>
</evidence>
<dbReference type="SUPFAM" id="SSF51735">
    <property type="entry name" value="NAD(P)-binding Rossmann-fold domains"/>
    <property type="match status" value="1"/>
</dbReference>
<protein>
    <submittedName>
        <fullName evidence="4">NAD-dependent epimerase/dehydratase family protein</fullName>
    </submittedName>
</protein>
<sequence length="539" mass="59711">RARLAEALTGYRLPWSAELRRRITTLPGDIRQPRLGLAEDRWQALAHNVDSVVSVAAAVDFLRGYQSLRRSNVLGPLTLAELAATGPVKPLHHISSTAVFNEAGIAAIGDDAPLARVDRLSTGYEQSKWAAETALRRAREHGLAVTLMRPGAIGGHTGTGAYNPQDLLTGFLSAITRFRIVPALRAFNIAPVDWVSKVAATVVGEPDGWGRTYNLTGRPSSLADLVHDMRLSGMNVRILGWDEWREQLLSRVQEQPVPALDPLIRVLNSPTGVRLCEANLFSPPATADRTDAFAARHSLPEAERYDGQAQLRSYELMAEDGLAALPSREDPPYLWFPETMEGRLGPVGEPADSPCTFRLRLSIASMYQLVRERRIDVLKGEVRCPRLHGEPLSMVEGDVWVRPDHGIPHTHGIRHPLLRYRLLLSDPDGNTWWLEGHKTARARRDLSKQARTLAVEIGRAGEPASLSGVMVVPMDGYVREQIDGIRVGPGLTSRERRLAKATWIAWFGMQLAQGLTEPMMRAGAELLDLRRVRLEEPER</sequence>
<evidence type="ECO:0000256" key="1">
    <source>
        <dbReference type="ARBA" id="ARBA00022450"/>
    </source>
</evidence>
<dbReference type="AlphaFoldDB" id="A0A646KHW9"/>
<keyword evidence="1" id="KW-0596">Phosphopantetheine</keyword>
<keyword evidence="2" id="KW-0597">Phosphoprotein</keyword>
<dbReference type="InterPro" id="IPR036291">
    <property type="entry name" value="NAD(P)-bd_dom_sf"/>
</dbReference>
<proteinExistence type="predicted"/>
<evidence type="ECO:0000259" key="3">
    <source>
        <dbReference type="Pfam" id="PF07993"/>
    </source>
</evidence>
<dbReference type="PANTHER" id="PTHR44845:SF6">
    <property type="entry name" value="BETA-ALANINE-ACTIVATING ENZYME"/>
    <property type="match status" value="1"/>
</dbReference>
<keyword evidence="5" id="KW-1185">Reference proteome</keyword>
<organism evidence="4 5">
    <name type="scientific">Streptomyces jumonjinensis</name>
    <dbReference type="NCBI Taxonomy" id="1945"/>
    <lineage>
        <taxon>Bacteria</taxon>
        <taxon>Bacillati</taxon>
        <taxon>Actinomycetota</taxon>
        <taxon>Actinomycetes</taxon>
        <taxon>Kitasatosporales</taxon>
        <taxon>Streptomycetaceae</taxon>
        <taxon>Streptomyces</taxon>
    </lineage>
</organism>
<comment type="caution">
    <text evidence="4">The sequence shown here is derived from an EMBL/GenBank/DDBJ whole genome shotgun (WGS) entry which is preliminary data.</text>
</comment>
<feature type="non-terminal residue" evidence="4">
    <location>
        <position position="1"/>
    </location>
</feature>
<dbReference type="PANTHER" id="PTHR44845">
    <property type="entry name" value="CARRIER DOMAIN-CONTAINING PROTEIN"/>
    <property type="match status" value="1"/>
</dbReference>
<dbReference type="InterPro" id="IPR013120">
    <property type="entry name" value="FAR_NAD-bd"/>
</dbReference>
<evidence type="ECO:0000313" key="4">
    <source>
        <dbReference type="EMBL" id="MQT01738.1"/>
    </source>
</evidence>
<dbReference type="EMBL" id="VCLA01000136">
    <property type="protein sequence ID" value="MQT01738.1"/>
    <property type="molecule type" value="Genomic_DNA"/>
</dbReference>
<dbReference type="Gene3D" id="3.40.50.720">
    <property type="entry name" value="NAD(P)-binding Rossmann-like Domain"/>
    <property type="match status" value="1"/>
</dbReference>
<feature type="domain" description="Thioester reductase (TE)" evidence="3">
    <location>
        <begin position="2"/>
        <end position="198"/>
    </location>
</feature>
<evidence type="ECO:0000313" key="5">
    <source>
        <dbReference type="Proteomes" id="UP000419138"/>
    </source>
</evidence>
<gene>
    <name evidence="4" type="ORF">FF041_16420</name>
</gene>
<dbReference type="OrthoDB" id="2472181at2"/>
<name>A0A646KHW9_STRJU</name>
<reference evidence="4 5" key="1">
    <citation type="submission" date="2019-05" db="EMBL/GenBank/DDBJ databases">
        <title>Comparative genomics and metabolomics analyses of clavulanic acid producing Streptomyces species provides insight into specialized metabolism and evolution of beta-lactam biosynthetic gene clusters.</title>
        <authorList>
            <person name="Moore M.A."/>
            <person name="Cruz-Morales P."/>
            <person name="Barona Gomez F."/>
            <person name="Kapil T."/>
        </authorList>
    </citation>
    <scope>NUCLEOTIDE SEQUENCE [LARGE SCALE GENOMIC DNA]</scope>
    <source>
        <strain evidence="4 5">NRRL 5741</strain>
    </source>
</reference>